<name>A0A9Q3JX71_9BASI</name>
<evidence type="ECO:0000313" key="17">
    <source>
        <dbReference type="Proteomes" id="UP000765509"/>
    </source>
</evidence>
<dbReference type="Proteomes" id="UP000765509">
    <property type="component" value="Unassembled WGS sequence"/>
</dbReference>
<dbReference type="PROSITE" id="PS50994">
    <property type="entry name" value="INTEGRASE"/>
    <property type="match status" value="1"/>
</dbReference>
<keyword evidence="11" id="KW-0808">Transferase</keyword>
<evidence type="ECO:0000256" key="9">
    <source>
        <dbReference type="ARBA" id="ARBA00022908"/>
    </source>
</evidence>
<evidence type="ECO:0000256" key="3">
    <source>
        <dbReference type="ARBA" id="ARBA00022722"/>
    </source>
</evidence>
<comment type="catalytic activity">
    <reaction evidence="13">
        <text>DNA(n) + a 2'-deoxyribonucleoside 5'-triphosphate = DNA(n+1) + diphosphate</text>
        <dbReference type="Rhea" id="RHEA:22508"/>
        <dbReference type="Rhea" id="RHEA-COMP:17339"/>
        <dbReference type="Rhea" id="RHEA-COMP:17340"/>
        <dbReference type="ChEBI" id="CHEBI:33019"/>
        <dbReference type="ChEBI" id="CHEBI:61560"/>
        <dbReference type="ChEBI" id="CHEBI:173112"/>
        <dbReference type="EC" id="2.7.7.49"/>
    </reaction>
</comment>
<dbReference type="InterPro" id="IPR012337">
    <property type="entry name" value="RNaseH-like_sf"/>
</dbReference>
<evidence type="ECO:0000259" key="15">
    <source>
        <dbReference type="PROSITE" id="PS50994"/>
    </source>
</evidence>
<keyword evidence="3" id="KW-0540">Nuclease</keyword>
<keyword evidence="4" id="KW-0479">Metal-binding</keyword>
<sequence>MDICGPISTISRGGNKYVFQLIDGYSCMHFIYLLKSKSESFGKSVEFQRFSENQTGKHIKTMVSDNGGEFINSKFQELFLKRGIIHQPTAPYNPQQNPILECGNRTLFEKVRVMLHDYQVPSEWCGEACAM</sequence>
<evidence type="ECO:0000256" key="1">
    <source>
        <dbReference type="ARBA" id="ARBA00022578"/>
    </source>
</evidence>
<evidence type="ECO:0000256" key="13">
    <source>
        <dbReference type="ARBA" id="ARBA00048173"/>
    </source>
</evidence>
<keyword evidence="8" id="KW-0694">RNA-binding</keyword>
<dbReference type="GO" id="GO:0016787">
    <property type="term" value="F:hydrolase activity"/>
    <property type="evidence" value="ECO:0007669"/>
    <property type="project" value="UniProtKB-KW"/>
</dbReference>
<feature type="domain" description="Integrase catalytic" evidence="15">
    <location>
        <begin position="1"/>
        <end position="131"/>
    </location>
</feature>
<reference evidence="16" key="1">
    <citation type="submission" date="2021-03" db="EMBL/GenBank/DDBJ databases">
        <title>Draft genome sequence of rust myrtle Austropuccinia psidii MF-1, a brazilian biotype.</title>
        <authorList>
            <person name="Quecine M.C."/>
            <person name="Pachon D.M.R."/>
            <person name="Bonatelli M.L."/>
            <person name="Correr F.H."/>
            <person name="Franceschini L.M."/>
            <person name="Leite T.F."/>
            <person name="Margarido G.R.A."/>
            <person name="Almeida C.A."/>
            <person name="Ferrarezi J.A."/>
            <person name="Labate C.A."/>
        </authorList>
    </citation>
    <scope>NUCLEOTIDE SEQUENCE</scope>
    <source>
        <strain evidence="16">MF-1</strain>
    </source>
</reference>
<dbReference type="GO" id="GO:0005634">
    <property type="term" value="C:nucleus"/>
    <property type="evidence" value="ECO:0007669"/>
    <property type="project" value="UniProtKB-ARBA"/>
</dbReference>
<keyword evidence="5" id="KW-0255">Endonuclease</keyword>
<organism evidence="16 17">
    <name type="scientific">Austropuccinia psidii MF-1</name>
    <dbReference type="NCBI Taxonomy" id="1389203"/>
    <lineage>
        <taxon>Eukaryota</taxon>
        <taxon>Fungi</taxon>
        <taxon>Dikarya</taxon>
        <taxon>Basidiomycota</taxon>
        <taxon>Pucciniomycotina</taxon>
        <taxon>Pucciniomycetes</taxon>
        <taxon>Pucciniales</taxon>
        <taxon>Sphaerophragmiaceae</taxon>
        <taxon>Austropuccinia</taxon>
    </lineage>
</organism>
<comment type="caution">
    <text evidence="16">The sequence shown here is derived from an EMBL/GenBank/DDBJ whole genome shotgun (WGS) entry which is preliminary data.</text>
</comment>
<evidence type="ECO:0000313" key="16">
    <source>
        <dbReference type="EMBL" id="MBW0571095.1"/>
    </source>
</evidence>
<dbReference type="AlphaFoldDB" id="A0A9Q3JX71"/>
<dbReference type="GO" id="GO:0003723">
    <property type="term" value="F:RNA binding"/>
    <property type="evidence" value="ECO:0007669"/>
    <property type="project" value="UniProtKB-KW"/>
</dbReference>
<evidence type="ECO:0000256" key="12">
    <source>
        <dbReference type="ARBA" id="ARBA00023172"/>
    </source>
</evidence>
<dbReference type="InterPro" id="IPR001584">
    <property type="entry name" value="Integrase_cat-core"/>
</dbReference>
<dbReference type="GO" id="GO:0046872">
    <property type="term" value="F:metal ion binding"/>
    <property type="evidence" value="ECO:0007669"/>
    <property type="project" value="UniProtKB-KW"/>
</dbReference>
<keyword evidence="7" id="KW-0460">Magnesium</keyword>
<evidence type="ECO:0000256" key="2">
    <source>
        <dbReference type="ARBA" id="ARBA00022695"/>
    </source>
</evidence>
<keyword evidence="12" id="KW-0233">DNA recombination</keyword>
<keyword evidence="11" id="KW-0239">DNA-directed DNA polymerase</keyword>
<dbReference type="SUPFAM" id="SSF53098">
    <property type="entry name" value="Ribonuclease H-like"/>
    <property type="match status" value="1"/>
</dbReference>
<dbReference type="PANTHER" id="PTHR42648">
    <property type="entry name" value="TRANSPOSASE, PUTATIVE-RELATED"/>
    <property type="match status" value="1"/>
</dbReference>
<keyword evidence="6" id="KW-0378">Hydrolase</keyword>
<evidence type="ECO:0000256" key="4">
    <source>
        <dbReference type="ARBA" id="ARBA00022723"/>
    </source>
</evidence>
<dbReference type="GO" id="GO:0015074">
    <property type="term" value="P:DNA integration"/>
    <property type="evidence" value="ECO:0007669"/>
    <property type="project" value="UniProtKB-KW"/>
</dbReference>
<dbReference type="GO" id="GO:0006310">
    <property type="term" value="P:DNA recombination"/>
    <property type="evidence" value="ECO:0007669"/>
    <property type="project" value="UniProtKB-KW"/>
</dbReference>
<evidence type="ECO:0000256" key="7">
    <source>
        <dbReference type="ARBA" id="ARBA00022842"/>
    </source>
</evidence>
<gene>
    <name evidence="16" type="ORF">O181_110810</name>
</gene>
<protein>
    <recommendedName>
        <fullName evidence="15">Integrase catalytic domain-containing protein</fullName>
    </recommendedName>
</protein>
<keyword evidence="1" id="KW-0815">Transposition</keyword>
<keyword evidence="9" id="KW-0229">DNA integration</keyword>
<accession>A0A9Q3JX71</accession>
<dbReference type="GO" id="GO:0032196">
    <property type="term" value="P:transposition"/>
    <property type="evidence" value="ECO:0007669"/>
    <property type="project" value="UniProtKB-KW"/>
</dbReference>
<keyword evidence="10" id="KW-0695">RNA-directed DNA polymerase</keyword>
<evidence type="ECO:0000256" key="6">
    <source>
        <dbReference type="ARBA" id="ARBA00022801"/>
    </source>
</evidence>
<keyword evidence="17" id="KW-1185">Reference proteome</keyword>
<dbReference type="GO" id="GO:0003887">
    <property type="term" value="F:DNA-directed DNA polymerase activity"/>
    <property type="evidence" value="ECO:0007669"/>
    <property type="project" value="UniProtKB-KW"/>
</dbReference>
<dbReference type="EMBL" id="AVOT02087513">
    <property type="protein sequence ID" value="MBW0571095.1"/>
    <property type="molecule type" value="Genomic_DNA"/>
</dbReference>
<dbReference type="OrthoDB" id="2847449at2759"/>
<dbReference type="InterPro" id="IPR036397">
    <property type="entry name" value="RNaseH_sf"/>
</dbReference>
<dbReference type="Gene3D" id="3.30.420.10">
    <property type="entry name" value="Ribonuclease H-like superfamily/Ribonuclease H"/>
    <property type="match status" value="1"/>
</dbReference>
<proteinExistence type="predicted"/>
<keyword evidence="2" id="KW-0548">Nucleotidyltransferase</keyword>
<dbReference type="InterPro" id="IPR039537">
    <property type="entry name" value="Retrotran_Ty1/copia-like"/>
</dbReference>
<evidence type="ECO:0000256" key="8">
    <source>
        <dbReference type="ARBA" id="ARBA00022884"/>
    </source>
</evidence>
<evidence type="ECO:0000256" key="10">
    <source>
        <dbReference type="ARBA" id="ARBA00022918"/>
    </source>
</evidence>
<evidence type="ECO:0000256" key="14">
    <source>
        <dbReference type="ARBA" id="ARBA00049244"/>
    </source>
</evidence>
<dbReference type="GO" id="GO:0003964">
    <property type="term" value="F:RNA-directed DNA polymerase activity"/>
    <property type="evidence" value="ECO:0007669"/>
    <property type="project" value="UniProtKB-KW"/>
</dbReference>
<dbReference type="PANTHER" id="PTHR42648:SF11">
    <property type="entry name" value="TRANSPOSON TY4-P GAG-POL POLYPROTEIN"/>
    <property type="match status" value="1"/>
</dbReference>
<evidence type="ECO:0000256" key="5">
    <source>
        <dbReference type="ARBA" id="ARBA00022759"/>
    </source>
</evidence>
<comment type="catalytic activity">
    <reaction evidence="14">
        <text>DNA(n) + a 2'-deoxyribonucleoside 5'-triphosphate = DNA(n+1) + diphosphate</text>
        <dbReference type="Rhea" id="RHEA:22508"/>
        <dbReference type="Rhea" id="RHEA-COMP:17339"/>
        <dbReference type="Rhea" id="RHEA-COMP:17340"/>
        <dbReference type="ChEBI" id="CHEBI:33019"/>
        <dbReference type="ChEBI" id="CHEBI:61560"/>
        <dbReference type="ChEBI" id="CHEBI:173112"/>
        <dbReference type="EC" id="2.7.7.7"/>
    </reaction>
</comment>
<dbReference type="GO" id="GO:0004519">
    <property type="term" value="F:endonuclease activity"/>
    <property type="evidence" value="ECO:0007669"/>
    <property type="project" value="UniProtKB-KW"/>
</dbReference>
<evidence type="ECO:0000256" key="11">
    <source>
        <dbReference type="ARBA" id="ARBA00022932"/>
    </source>
</evidence>
<dbReference type="Pfam" id="PF00665">
    <property type="entry name" value="rve"/>
    <property type="match status" value="1"/>
</dbReference>